<gene>
    <name evidence="1" type="ORF">PR048_005375</name>
</gene>
<evidence type="ECO:0000313" key="2">
    <source>
        <dbReference type="Proteomes" id="UP001159363"/>
    </source>
</evidence>
<proteinExistence type="predicted"/>
<dbReference type="Proteomes" id="UP001159363">
    <property type="component" value="Chromosome 2"/>
</dbReference>
<sequence length="80" mass="9065">MSVSENEVCFLDINDELILFETNKLEMFNCVNQLLGDLKLQSCTGKAQAHEVAALLEEWKIIQQANATCFDTSDRNTCHK</sequence>
<evidence type="ECO:0000313" key="1">
    <source>
        <dbReference type="EMBL" id="KAJ8892794.1"/>
    </source>
</evidence>
<keyword evidence="2" id="KW-1185">Reference proteome</keyword>
<protein>
    <submittedName>
        <fullName evidence="1">Uncharacterized protein</fullName>
    </submittedName>
</protein>
<accession>A0ABQ9I927</accession>
<feature type="non-terminal residue" evidence="1">
    <location>
        <position position="80"/>
    </location>
</feature>
<reference evidence="1 2" key="1">
    <citation type="submission" date="2023-02" db="EMBL/GenBank/DDBJ databases">
        <title>LHISI_Scaffold_Assembly.</title>
        <authorList>
            <person name="Stuart O.P."/>
            <person name="Cleave R."/>
            <person name="Magrath M.J.L."/>
            <person name="Mikheyev A.S."/>
        </authorList>
    </citation>
    <scope>NUCLEOTIDE SEQUENCE [LARGE SCALE GENOMIC DNA]</scope>
    <source>
        <strain evidence="1">Daus_M_001</strain>
        <tissue evidence="1">Leg muscle</tissue>
    </source>
</reference>
<name>A0ABQ9I927_9NEOP</name>
<organism evidence="1 2">
    <name type="scientific">Dryococelus australis</name>
    <dbReference type="NCBI Taxonomy" id="614101"/>
    <lineage>
        <taxon>Eukaryota</taxon>
        <taxon>Metazoa</taxon>
        <taxon>Ecdysozoa</taxon>
        <taxon>Arthropoda</taxon>
        <taxon>Hexapoda</taxon>
        <taxon>Insecta</taxon>
        <taxon>Pterygota</taxon>
        <taxon>Neoptera</taxon>
        <taxon>Polyneoptera</taxon>
        <taxon>Phasmatodea</taxon>
        <taxon>Verophasmatodea</taxon>
        <taxon>Anareolatae</taxon>
        <taxon>Phasmatidae</taxon>
        <taxon>Eurycanthinae</taxon>
        <taxon>Dryococelus</taxon>
    </lineage>
</organism>
<comment type="caution">
    <text evidence="1">The sequence shown here is derived from an EMBL/GenBank/DDBJ whole genome shotgun (WGS) entry which is preliminary data.</text>
</comment>
<dbReference type="EMBL" id="JARBHB010000002">
    <property type="protein sequence ID" value="KAJ8892794.1"/>
    <property type="molecule type" value="Genomic_DNA"/>
</dbReference>